<dbReference type="Proteomes" id="UP001201163">
    <property type="component" value="Unassembled WGS sequence"/>
</dbReference>
<organism evidence="3 4">
    <name type="scientific">Lactarius akahatsu</name>
    <dbReference type="NCBI Taxonomy" id="416441"/>
    <lineage>
        <taxon>Eukaryota</taxon>
        <taxon>Fungi</taxon>
        <taxon>Dikarya</taxon>
        <taxon>Basidiomycota</taxon>
        <taxon>Agaricomycotina</taxon>
        <taxon>Agaricomycetes</taxon>
        <taxon>Russulales</taxon>
        <taxon>Russulaceae</taxon>
        <taxon>Lactarius</taxon>
    </lineage>
</organism>
<proteinExistence type="predicted"/>
<gene>
    <name evidence="3" type="ORF">EDB92DRAFT_1819666</name>
</gene>
<comment type="caution">
    <text evidence="3">The sequence shown here is derived from an EMBL/GenBank/DDBJ whole genome shotgun (WGS) entry which is preliminary data.</text>
</comment>
<keyword evidence="2" id="KW-1133">Transmembrane helix</keyword>
<feature type="compositionally biased region" description="Polar residues" evidence="1">
    <location>
        <begin position="7"/>
        <end position="24"/>
    </location>
</feature>
<dbReference type="AlphaFoldDB" id="A0AAD4Q9E6"/>
<keyword evidence="2" id="KW-0472">Membrane</keyword>
<accession>A0AAD4Q9E6</accession>
<feature type="transmembrane region" description="Helical" evidence="2">
    <location>
        <begin position="108"/>
        <end position="141"/>
    </location>
</feature>
<reference evidence="3" key="1">
    <citation type="submission" date="2022-01" db="EMBL/GenBank/DDBJ databases">
        <title>Comparative genomics reveals a dynamic genome evolution in the ectomycorrhizal milk-cap (Lactarius) mushrooms.</title>
        <authorList>
            <consortium name="DOE Joint Genome Institute"/>
            <person name="Lebreton A."/>
            <person name="Tang N."/>
            <person name="Kuo A."/>
            <person name="LaButti K."/>
            <person name="Drula E."/>
            <person name="Barry K."/>
            <person name="Clum A."/>
            <person name="Lipzen A."/>
            <person name="Mousain D."/>
            <person name="Ng V."/>
            <person name="Wang R."/>
            <person name="Wang X."/>
            <person name="Dai Y."/>
            <person name="Henrissat B."/>
            <person name="Grigoriev I.V."/>
            <person name="Guerin-Laguette A."/>
            <person name="Yu F."/>
            <person name="Martin F.M."/>
        </authorList>
    </citation>
    <scope>NUCLEOTIDE SEQUENCE</scope>
    <source>
        <strain evidence="3">QP</strain>
    </source>
</reference>
<dbReference type="EMBL" id="JAKELL010000094">
    <property type="protein sequence ID" value="KAH8982965.1"/>
    <property type="molecule type" value="Genomic_DNA"/>
</dbReference>
<name>A0AAD4Q9E6_9AGAM</name>
<sequence length="168" mass="18544">MDKQKSRTSGPFKSPTGRQWTKGSSPEKAKRKVRACSWKLIVGQAQSLSYELLVSPFRWWLYSRFYFGNSAGAGLASTFCACSVIMHQGASRMTTEYTIVYCRQQDQIATAIVVAVVVRATVMGVTLVVVVGIVTVASLSLRLPSWTPAGSSSPRRRRCRYRLVVAAD</sequence>
<evidence type="ECO:0000256" key="2">
    <source>
        <dbReference type="SAM" id="Phobius"/>
    </source>
</evidence>
<keyword evidence="4" id="KW-1185">Reference proteome</keyword>
<feature type="region of interest" description="Disordered" evidence="1">
    <location>
        <begin position="1"/>
        <end position="28"/>
    </location>
</feature>
<evidence type="ECO:0000313" key="4">
    <source>
        <dbReference type="Proteomes" id="UP001201163"/>
    </source>
</evidence>
<evidence type="ECO:0000256" key="1">
    <source>
        <dbReference type="SAM" id="MobiDB-lite"/>
    </source>
</evidence>
<protein>
    <submittedName>
        <fullName evidence="3">Uncharacterized protein</fullName>
    </submittedName>
</protein>
<keyword evidence="2" id="KW-0812">Transmembrane</keyword>
<evidence type="ECO:0000313" key="3">
    <source>
        <dbReference type="EMBL" id="KAH8982965.1"/>
    </source>
</evidence>